<accession>A0A162IZ96</accession>
<protein>
    <submittedName>
        <fullName evidence="1">Uncharacterized protein</fullName>
    </submittedName>
</protein>
<dbReference type="PATRIC" id="fig|1671680.3.peg.3173"/>
<reference evidence="1 3" key="1">
    <citation type="submission" date="2015-08" db="EMBL/GenBank/DDBJ databases">
        <title>Draft Genome Sequence of Rathayibacter sp. Strain VKM Ac-2596 Isolated from Leaf Gall Induced by Plant-Parasitic Nematodes.</title>
        <authorList>
            <person name="Vasilenko O.V."/>
            <person name="Starodumova I.P."/>
            <person name="Tarlachkov S.V."/>
            <person name="Dorofeeva L.V."/>
            <person name="Evtushenko L.I."/>
        </authorList>
    </citation>
    <scope>NUCLEOTIDE SEQUENCE [LARGE SCALE GENOMIC DNA]</scope>
    <source>
        <strain evidence="1 3">VKM Ac-2596</strain>
    </source>
</reference>
<reference evidence="4" key="2">
    <citation type="submission" date="2019-12" db="EMBL/GenBank/DDBJ databases">
        <title>Complete and draft genome sequences of new strains and members of some known species of the genus Rathayibacter isolated from plants.</title>
        <authorList>
            <person name="Tarlachkov S.V."/>
            <person name="Starodumova I.P."/>
            <person name="Dorofeeva L.V."/>
            <person name="Prisyazhnaya N.V."/>
            <person name="Leyn S."/>
            <person name="Zlamal J."/>
            <person name="Elan M."/>
            <person name="Osterman A.L."/>
            <person name="Nadler S."/>
            <person name="Subbotin S.A."/>
            <person name="Evtushenko L.I."/>
        </authorList>
    </citation>
    <scope>NUCLEOTIDE SEQUENCE [LARGE SCALE GENOMIC DNA]</scope>
    <source>
        <strain evidence="4">VKM Ac-2761</strain>
    </source>
</reference>
<evidence type="ECO:0000313" key="1">
    <source>
        <dbReference type="EMBL" id="KZX19947.1"/>
    </source>
</evidence>
<dbReference type="EMBL" id="CP047186">
    <property type="protein sequence ID" value="QHC56328.1"/>
    <property type="molecule type" value="Genomic_DNA"/>
</dbReference>
<evidence type="ECO:0000313" key="2">
    <source>
        <dbReference type="EMBL" id="QHC56328.1"/>
    </source>
</evidence>
<sequence>MKRNWPRDRYSGVGGGLSTVEGRGLYPFDGGGADHFNGGGLDRFNGGGLDRFNGGGLDPFNKGGLDSSPGGGLYTGRCDEPYMSCMPPIDVFVKELRARGYTAEADEITKEHGLD</sequence>
<proteinExistence type="predicted"/>
<evidence type="ECO:0000313" key="3">
    <source>
        <dbReference type="Proteomes" id="UP000076717"/>
    </source>
</evidence>
<keyword evidence="3" id="KW-1185">Reference proteome</keyword>
<reference evidence="2" key="3">
    <citation type="submission" date="2019-12" db="EMBL/GenBank/DDBJ databases">
        <title>Complete and Draft Genome Sequences of New Strains and Members of Some Known Species of the Genus Rathayibacter isolated from Plants.</title>
        <authorList>
            <person name="Tarlachkov S.V."/>
            <person name="Starodumova I.P."/>
            <person name="Dorofeeva L.V."/>
            <person name="Prisyazhnaya N.V."/>
            <person name="Leyn S.A."/>
            <person name="Zlamal J.E."/>
            <person name="Elane M.L."/>
            <person name="Osterman A.L."/>
            <person name="Nadler S.A."/>
            <person name="Subbotin S.A."/>
            <person name="Evtushenko L.I."/>
        </authorList>
    </citation>
    <scope>NUCLEOTIDE SEQUENCE</scope>
    <source>
        <strain evidence="2">VKM Ac-2761</strain>
    </source>
</reference>
<dbReference type="OrthoDB" id="5198718at2"/>
<dbReference type="Proteomes" id="UP000465031">
    <property type="component" value="Chromosome"/>
</dbReference>
<dbReference type="AlphaFoldDB" id="A0A162IZ96"/>
<dbReference type="KEGG" id="rte:GSU10_12250"/>
<dbReference type="RefSeq" id="WP_082845285.1">
    <property type="nucleotide sequence ID" value="NZ_CP047186.1"/>
</dbReference>
<evidence type="ECO:0000313" key="4">
    <source>
        <dbReference type="Proteomes" id="UP000465031"/>
    </source>
</evidence>
<organism evidence="1 3">
    <name type="scientific">Rathayibacter tanaceti</name>
    <dbReference type="NCBI Taxonomy" id="1671680"/>
    <lineage>
        <taxon>Bacteria</taxon>
        <taxon>Bacillati</taxon>
        <taxon>Actinomycetota</taxon>
        <taxon>Actinomycetes</taxon>
        <taxon>Micrococcales</taxon>
        <taxon>Microbacteriaceae</taxon>
        <taxon>Rathayibacter</taxon>
    </lineage>
</organism>
<dbReference type="EMBL" id="LIIN01000167">
    <property type="protein sequence ID" value="KZX19947.1"/>
    <property type="molecule type" value="Genomic_DNA"/>
</dbReference>
<gene>
    <name evidence="1" type="ORF">ACH61_02951</name>
    <name evidence="2" type="ORF">GSU10_12250</name>
</gene>
<name>A0A162IZ96_9MICO</name>
<dbReference type="Proteomes" id="UP000076717">
    <property type="component" value="Unassembled WGS sequence"/>
</dbReference>